<dbReference type="SMART" id="SM00315">
    <property type="entry name" value="RGS"/>
    <property type="match status" value="1"/>
</dbReference>
<dbReference type="PANTHER" id="PTHR10845">
    <property type="entry name" value="REGULATOR OF G PROTEIN SIGNALING"/>
    <property type="match status" value="1"/>
</dbReference>
<dbReference type="Pfam" id="PF00615">
    <property type="entry name" value="RGS"/>
    <property type="match status" value="1"/>
</dbReference>
<dbReference type="PANTHER" id="PTHR10845:SF184">
    <property type="entry name" value="REGULATOR OF G-PROTEIN SIGNALING 4"/>
    <property type="match status" value="1"/>
</dbReference>
<dbReference type="Gene3D" id="1.10.167.10">
    <property type="entry name" value="Regulator of G-protein Signalling 4, domain 2"/>
    <property type="match status" value="1"/>
</dbReference>
<name>A0A8T3CHN6_9TELE</name>
<dbReference type="AlphaFoldDB" id="A0A8T3CHN6"/>
<dbReference type="InterPro" id="IPR016137">
    <property type="entry name" value="RGS"/>
</dbReference>
<dbReference type="PRINTS" id="PR01301">
    <property type="entry name" value="RGSPROTEIN"/>
</dbReference>
<reference evidence="2" key="1">
    <citation type="submission" date="2021-01" db="EMBL/GenBank/DDBJ databases">
        <authorList>
            <person name="Zahm M."/>
            <person name="Roques C."/>
            <person name="Cabau C."/>
            <person name="Klopp C."/>
            <person name="Donnadieu C."/>
            <person name="Jouanno E."/>
            <person name="Lampietro C."/>
            <person name="Louis A."/>
            <person name="Herpin A."/>
            <person name="Echchiki A."/>
            <person name="Berthelot C."/>
            <person name="Parey E."/>
            <person name="Roest-Crollius H."/>
            <person name="Braasch I."/>
            <person name="Postlethwait J."/>
            <person name="Bobe J."/>
            <person name="Montfort J."/>
            <person name="Bouchez O."/>
            <person name="Begum T."/>
            <person name="Mejri S."/>
            <person name="Adams A."/>
            <person name="Chen W.-J."/>
            <person name="Guiguen Y."/>
        </authorList>
    </citation>
    <scope>NUCLEOTIDE SEQUENCE</scope>
    <source>
        <tissue evidence="2">Blood</tissue>
    </source>
</reference>
<dbReference type="InterPro" id="IPR024066">
    <property type="entry name" value="RGS_subdom1/3"/>
</dbReference>
<dbReference type="EMBL" id="JAERUA010000024">
    <property type="protein sequence ID" value="KAI1882892.1"/>
    <property type="molecule type" value="Genomic_DNA"/>
</dbReference>
<dbReference type="InterPro" id="IPR036305">
    <property type="entry name" value="RGS_sf"/>
</dbReference>
<comment type="caution">
    <text evidence="2">The sequence shown here is derived from an EMBL/GenBank/DDBJ whole genome shotgun (WGS) entry which is preliminary data.</text>
</comment>
<protein>
    <recommendedName>
        <fullName evidence="1">RGS domain-containing protein</fullName>
    </recommendedName>
</protein>
<keyword evidence="3" id="KW-1185">Reference proteome</keyword>
<organism evidence="2 3">
    <name type="scientific">Albula goreensis</name>
    <dbReference type="NCBI Taxonomy" id="1534307"/>
    <lineage>
        <taxon>Eukaryota</taxon>
        <taxon>Metazoa</taxon>
        <taxon>Chordata</taxon>
        <taxon>Craniata</taxon>
        <taxon>Vertebrata</taxon>
        <taxon>Euteleostomi</taxon>
        <taxon>Actinopterygii</taxon>
        <taxon>Neopterygii</taxon>
        <taxon>Teleostei</taxon>
        <taxon>Albuliformes</taxon>
        <taxon>Albulidae</taxon>
        <taxon>Albula</taxon>
    </lineage>
</organism>
<gene>
    <name evidence="2" type="ORF">AGOR_G00239580</name>
</gene>
<accession>A0A8T3CHN6</accession>
<dbReference type="PROSITE" id="PS50132">
    <property type="entry name" value="RGS"/>
    <property type="match status" value="1"/>
</dbReference>
<feature type="domain" description="RGS" evidence="1">
    <location>
        <begin position="64"/>
        <end position="181"/>
    </location>
</feature>
<dbReference type="SUPFAM" id="SSF48097">
    <property type="entry name" value="Regulator of G-protein signaling, RGS"/>
    <property type="match status" value="1"/>
</dbReference>
<sequence length="189" mass="21756">MCKGLAALPATCLKSARDMKHWIGVRLNKQELQPHKCASNNQKRKKAKGMTRADPTEVQKWGESLVMLVNNEVGLTIFSTFLKSEFSQENIEFWVACEEYKKIQSQGQLATKAKEIYLVYVEAGSPKQVNLDSATRDETRQKMAEEVSLNCFEEAQRKIFLLMEKDSYRRFLKSKLFLDLARDQQVPSK</sequence>
<dbReference type="Proteomes" id="UP000829720">
    <property type="component" value="Unassembled WGS sequence"/>
</dbReference>
<dbReference type="FunFam" id="1.10.167.10:FF:000001">
    <property type="entry name" value="Putative regulator of g-protein signaling 12"/>
    <property type="match status" value="1"/>
</dbReference>
<dbReference type="Gene3D" id="1.10.196.10">
    <property type="match status" value="1"/>
</dbReference>
<evidence type="ECO:0000313" key="2">
    <source>
        <dbReference type="EMBL" id="KAI1882892.1"/>
    </source>
</evidence>
<proteinExistence type="predicted"/>
<dbReference type="OrthoDB" id="196547at2759"/>
<dbReference type="InterPro" id="IPR044926">
    <property type="entry name" value="RGS_subdomain_2"/>
</dbReference>
<evidence type="ECO:0000313" key="3">
    <source>
        <dbReference type="Proteomes" id="UP000829720"/>
    </source>
</evidence>
<evidence type="ECO:0000259" key="1">
    <source>
        <dbReference type="PROSITE" id="PS50132"/>
    </source>
</evidence>